<dbReference type="CDD" id="cd06787">
    <property type="entry name" value="cpPDZ_AthDEGP7-like"/>
    <property type="match status" value="1"/>
</dbReference>
<evidence type="ECO:0000256" key="6">
    <source>
        <dbReference type="SAM" id="MobiDB-lite"/>
    </source>
</evidence>
<dbReference type="SUPFAM" id="SSF50156">
    <property type="entry name" value="PDZ domain-like"/>
    <property type="match status" value="3"/>
</dbReference>
<dbReference type="PANTHER" id="PTHR46366:SF1">
    <property type="entry name" value="PDZ DOMAIN-CONTAINING PROTEIN C1685.05"/>
    <property type="match status" value="1"/>
</dbReference>
<feature type="compositionally biased region" description="Basic and acidic residues" evidence="6">
    <location>
        <begin position="1600"/>
        <end position="1610"/>
    </location>
</feature>
<feature type="compositionally biased region" description="Pro residues" evidence="6">
    <location>
        <begin position="1588"/>
        <end position="1599"/>
    </location>
</feature>
<feature type="compositionally biased region" description="Basic residues" evidence="6">
    <location>
        <begin position="1621"/>
        <end position="1636"/>
    </location>
</feature>
<dbReference type="Pfam" id="PF12812">
    <property type="entry name" value="PDZ_1"/>
    <property type="match status" value="2"/>
</dbReference>
<dbReference type="Pfam" id="PF01697">
    <property type="entry name" value="Glyco_transf_92"/>
    <property type="match status" value="1"/>
</dbReference>
<evidence type="ECO:0000313" key="10">
    <source>
        <dbReference type="Proteomes" id="UP001054889"/>
    </source>
</evidence>
<dbReference type="Pfam" id="PF13180">
    <property type="entry name" value="PDZ_2"/>
    <property type="match status" value="1"/>
</dbReference>
<dbReference type="Gene3D" id="2.40.10.10">
    <property type="entry name" value="Trypsin-like serine proteases"/>
    <property type="match status" value="1"/>
</dbReference>
<keyword evidence="10" id="KW-1185">Reference proteome</keyword>
<dbReference type="Pfam" id="PF13365">
    <property type="entry name" value="Trypsin_2"/>
    <property type="match status" value="1"/>
</dbReference>
<dbReference type="Proteomes" id="UP001054889">
    <property type="component" value="Unassembled WGS sequence"/>
</dbReference>
<dbReference type="Gene3D" id="2.40.10.120">
    <property type="match status" value="1"/>
</dbReference>
<comment type="subcellular location">
    <subcellularLocation>
        <location evidence="1">Membrane</location>
    </subcellularLocation>
</comment>
<comment type="similarity">
    <text evidence="2">Belongs to the glycosyltransferase 92 family.</text>
</comment>
<keyword evidence="7" id="KW-0812">Transmembrane</keyword>
<evidence type="ECO:0000259" key="8">
    <source>
        <dbReference type="PROSITE" id="PS50106"/>
    </source>
</evidence>
<dbReference type="InterPro" id="IPR009003">
    <property type="entry name" value="Peptidase_S1_PA"/>
</dbReference>
<dbReference type="SMART" id="SM00228">
    <property type="entry name" value="PDZ"/>
    <property type="match status" value="2"/>
</dbReference>
<protein>
    <recommendedName>
        <fullName evidence="8">PDZ domain-containing protein</fullName>
    </recommendedName>
</protein>
<evidence type="ECO:0000256" key="3">
    <source>
        <dbReference type="ARBA" id="ARBA00022676"/>
    </source>
</evidence>
<feature type="compositionally biased region" description="Low complexity" evidence="6">
    <location>
        <begin position="1557"/>
        <end position="1578"/>
    </location>
</feature>
<evidence type="ECO:0000256" key="1">
    <source>
        <dbReference type="ARBA" id="ARBA00004370"/>
    </source>
</evidence>
<feature type="region of interest" description="Disordered" evidence="6">
    <location>
        <begin position="448"/>
        <end position="472"/>
    </location>
</feature>
<feature type="domain" description="PDZ" evidence="8">
    <location>
        <begin position="671"/>
        <end position="773"/>
    </location>
</feature>
<dbReference type="EMBL" id="BQKI01000075">
    <property type="protein sequence ID" value="GJN22016.1"/>
    <property type="molecule type" value="Genomic_DNA"/>
</dbReference>
<name>A0AAV5EHI3_ELECO</name>
<keyword evidence="4" id="KW-0808">Transferase</keyword>
<dbReference type="PANTHER" id="PTHR46366">
    <property type="entry name" value="PRO-APOPTOTIC SERINE PROTEASE NMA111"/>
    <property type="match status" value="1"/>
</dbReference>
<dbReference type="InterPro" id="IPR025926">
    <property type="entry name" value="PDZ-like_dom"/>
</dbReference>
<evidence type="ECO:0000256" key="4">
    <source>
        <dbReference type="ARBA" id="ARBA00022679"/>
    </source>
</evidence>
<dbReference type="GO" id="GO:0016757">
    <property type="term" value="F:glycosyltransferase activity"/>
    <property type="evidence" value="ECO:0007669"/>
    <property type="project" value="UniProtKB-KW"/>
</dbReference>
<dbReference type="SUPFAM" id="SSF50494">
    <property type="entry name" value="Trypsin-like serine proteases"/>
    <property type="match status" value="2"/>
</dbReference>
<dbReference type="InterPro" id="IPR008166">
    <property type="entry name" value="Glyco_transf_92"/>
</dbReference>
<gene>
    <name evidence="9" type="primary">gb09544</name>
    <name evidence="9" type="ORF">PR202_gb09544</name>
</gene>
<feature type="transmembrane region" description="Helical" evidence="7">
    <location>
        <begin position="28"/>
        <end position="46"/>
    </location>
</feature>
<keyword evidence="5 7" id="KW-0472">Membrane</keyword>
<accession>A0AAV5EHI3</accession>
<keyword evidence="7" id="KW-1133">Transmembrane helix</keyword>
<sequence>MKYNSTRKDGGGGGGVASFAVPCVDIKSFVASLAFLTLFVAFWQFHPYGSLLTSARNSASPACSLLATTAANIPSSQSTIATATTSAAATNHRSILLHLHSPPLLFAHSRVRPPPRPSRLLLHLLPARYERFVALEEAPGAYDASRYDPPFQYDYLSTAARRCTATSARRGYAGVARLPHARASSGPRSHFVLHDAGGVSDDEVRAERAGPVGPSGQECHRCRTFRAVQAEYDGYFYYNQFLVVNDCLHGYRHATANWTFFFDVDEYIYLPNRAHTLQEVLDRLQGYSQFTIEQNPMSSKLCVKDPAGNYSREWGFEKLVFRNSINKVRRDRKYAIQARNAYSAGVHMSQNVKGRTTHKTEDLIRYYHYHNSINVMGEPCREFVPMPANGSNIMFEGNPYVYDDSMKRLAGEIKAFEKETIVLLFLRATDDESGRIIKWRRPPEFLVARSGPASDGEPPEGGGRRRAGDGDRVSVTAEDWRRALSRVVPSVVVLRTTAPRAFDTEAAGASYATGFVVDKSRGIILTNRHVVKPGAIKFLKYDEIPLAPEAASVGLEIRVVGNDSGEKVSILAGTLARLDREAPYYKKDGYNDFNTFYMQAASGTKGGSSGSPVVDCQGRAVALNAGSKSSSASAFFLPLERVVRALNLIHESWDAFGSKPESVYIPRGTLQVTFHHKGFEETRRLGLRSETEQIVRAVSPLGETGMLVVDSVVPEGPAHKHLEPGDVLVRINGEVVTQFLKMETLLDDSVGREINLEIERGGNSLTVKLEVEDLHSITPNHFLEVSGAVIHPLSYQQARNFRFKCGLVYVAEAGYMLSRASVPRHSIIKKLAGEDIAHLDDLIAVLAKLSRGARVPLEYVKYTDRHRNKSVLVTIDQHEWYAPPQLYTRNDATGLWTAKSAIPPESPFVALACRANHVDTNSNSVSSLSESSPMDLKCQYDSENLADGCIKMQTDDEIVVDGSHSSEDSIVEKKRRRVDEEVAADGTLPSYGDLENLKGSALRHSSNAEGSDLDRTVSSNASLAEQVIEPALVMFEVHVPPVCMLDGVHSQHFFGTGVIVYHSDCLGLVAVDRNTVAVSISDIMLSFAAYPIEIPGEVVFLHPVHNFALVAYDPSALGAGASVVRAAKLLPDPALRRGDSVYLVGLSRSLQATSRKSIVTNPCTAVNIGSADCPRYRAINMEVIELDTDFGSSFSGILTDEQGRVQALWASFSTQLKYGCSSSEDHQFVRGIPIYAISQVLEKIISGTQGPFRLINGVRKTMPFIRLLEVELYPTLLSKARSYGLSDNWVQALAKKDPVRRQVLRVKGCLAGSKAENLLEQGDMILAINKEPITCFLDIEKACQELDKSAGSDGVLSMTIFRQGKEIDLIVGTDVRDGNGTTQMVNWCGCIIQDPHSAVRALGFLPEEGHGVYVARYGLYALQWIIEVNGQPTPDLETFIQVVKGLEDGEFVRVRTVHLNGKPRVLTLKQDLHYWPTWELSFEPETATWRRERWRERRLDMDYAMAYPPGPPLQTHYMQPVARTVTFASNNNVYVIPPQQKTPPPSPPPPQQEQEQKQSTPEPPQQQQQQQETPPQQAEPDHDQHDAPPQPQPDQPEQPPKPEQEEEKAPDAAPPAESKPKPPKGPKRGKNKKSGGRVRFGPEPPPPQEQEQEQHDAPDPGNGPGQGQHGHGPKGPGPAHQVPPYLLRYTPSPLPRWEATPRRHEYFSGEYRSYYPTPVREGIYRIATDANRLTTIFSEENPNACAIV</sequence>
<organism evidence="9 10">
    <name type="scientific">Eleusine coracana subsp. coracana</name>
    <dbReference type="NCBI Taxonomy" id="191504"/>
    <lineage>
        <taxon>Eukaryota</taxon>
        <taxon>Viridiplantae</taxon>
        <taxon>Streptophyta</taxon>
        <taxon>Embryophyta</taxon>
        <taxon>Tracheophyta</taxon>
        <taxon>Spermatophyta</taxon>
        <taxon>Magnoliopsida</taxon>
        <taxon>Liliopsida</taxon>
        <taxon>Poales</taxon>
        <taxon>Poaceae</taxon>
        <taxon>PACMAD clade</taxon>
        <taxon>Chloridoideae</taxon>
        <taxon>Cynodonteae</taxon>
        <taxon>Eleusininae</taxon>
        <taxon>Eleusine</taxon>
    </lineage>
</organism>
<evidence type="ECO:0000313" key="9">
    <source>
        <dbReference type="EMBL" id="GJN22016.1"/>
    </source>
</evidence>
<dbReference type="InterPro" id="IPR043504">
    <property type="entry name" value="Peptidase_S1_PA_chymotrypsin"/>
</dbReference>
<reference evidence="9" key="2">
    <citation type="submission" date="2021-12" db="EMBL/GenBank/DDBJ databases">
        <title>Resequencing data analysis of finger millet.</title>
        <authorList>
            <person name="Hatakeyama M."/>
            <person name="Aluri S."/>
            <person name="Balachadran M.T."/>
            <person name="Sivarajan S.R."/>
            <person name="Poveda L."/>
            <person name="Shimizu-Inatsugi R."/>
            <person name="Schlapbach R."/>
            <person name="Sreeman S.M."/>
            <person name="Shimizu K.K."/>
        </authorList>
    </citation>
    <scope>NUCLEOTIDE SEQUENCE</scope>
</reference>
<proteinExistence type="inferred from homology"/>
<feature type="compositionally biased region" description="Pro residues" evidence="6">
    <location>
        <begin position="1540"/>
        <end position="1551"/>
    </location>
</feature>
<dbReference type="PROSITE" id="PS50106">
    <property type="entry name" value="PDZ"/>
    <property type="match status" value="1"/>
</dbReference>
<dbReference type="Gene3D" id="2.30.42.10">
    <property type="match status" value="2"/>
</dbReference>
<dbReference type="CDD" id="cd06786">
    <property type="entry name" value="cpPDZ1_ScNma111-like"/>
    <property type="match status" value="1"/>
</dbReference>
<keyword evidence="3" id="KW-0328">Glycosyltransferase</keyword>
<evidence type="ECO:0000256" key="7">
    <source>
        <dbReference type="SAM" id="Phobius"/>
    </source>
</evidence>
<feature type="region of interest" description="Disordered" evidence="6">
    <location>
        <begin position="1535"/>
        <end position="1685"/>
    </location>
</feature>
<feature type="compositionally biased region" description="Basic and acidic residues" evidence="6">
    <location>
        <begin position="462"/>
        <end position="472"/>
    </location>
</feature>
<comment type="caution">
    <text evidence="9">The sequence shown here is derived from an EMBL/GenBank/DDBJ whole genome shotgun (WGS) entry which is preliminary data.</text>
</comment>
<dbReference type="InterPro" id="IPR001478">
    <property type="entry name" value="PDZ"/>
</dbReference>
<reference evidence="9" key="1">
    <citation type="journal article" date="2018" name="DNA Res.">
        <title>Multiple hybrid de novo genome assembly of finger millet, an orphan allotetraploid crop.</title>
        <authorList>
            <person name="Hatakeyama M."/>
            <person name="Aluri S."/>
            <person name="Balachadran M.T."/>
            <person name="Sivarajan S.R."/>
            <person name="Patrignani A."/>
            <person name="Gruter S."/>
            <person name="Poveda L."/>
            <person name="Shimizu-Inatsugi R."/>
            <person name="Baeten J."/>
            <person name="Francoijs K.J."/>
            <person name="Nataraja K.N."/>
            <person name="Reddy Y.A.N."/>
            <person name="Phadnis S."/>
            <person name="Ravikumar R.L."/>
            <person name="Schlapbach R."/>
            <person name="Sreeman S.M."/>
            <person name="Shimizu K.K."/>
        </authorList>
    </citation>
    <scope>NUCLEOTIDE SEQUENCE</scope>
</reference>
<feature type="compositionally biased region" description="Gly residues" evidence="6">
    <location>
        <begin position="1662"/>
        <end position="1674"/>
    </location>
</feature>
<evidence type="ECO:0000256" key="5">
    <source>
        <dbReference type="ARBA" id="ARBA00023136"/>
    </source>
</evidence>
<dbReference type="InterPro" id="IPR036034">
    <property type="entry name" value="PDZ_sf"/>
</dbReference>
<evidence type="ECO:0000256" key="2">
    <source>
        <dbReference type="ARBA" id="ARBA00007647"/>
    </source>
</evidence>
<dbReference type="GO" id="GO:0016020">
    <property type="term" value="C:membrane"/>
    <property type="evidence" value="ECO:0007669"/>
    <property type="project" value="UniProtKB-SubCell"/>
</dbReference>